<proteinExistence type="predicted"/>
<gene>
    <name evidence="1" type="ORF">BDN72DRAFT_651311</name>
</gene>
<reference evidence="1 2" key="1">
    <citation type="journal article" date="2019" name="Nat. Ecol. Evol.">
        <title>Megaphylogeny resolves global patterns of mushroom evolution.</title>
        <authorList>
            <person name="Varga T."/>
            <person name="Krizsan K."/>
            <person name="Foldi C."/>
            <person name="Dima B."/>
            <person name="Sanchez-Garcia M."/>
            <person name="Sanchez-Ramirez S."/>
            <person name="Szollosi G.J."/>
            <person name="Szarkandi J.G."/>
            <person name="Papp V."/>
            <person name="Albert L."/>
            <person name="Andreopoulos W."/>
            <person name="Angelini C."/>
            <person name="Antonin V."/>
            <person name="Barry K.W."/>
            <person name="Bougher N.L."/>
            <person name="Buchanan P."/>
            <person name="Buyck B."/>
            <person name="Bense V."/>
            <person name="Catcheside P."/>
            <person name="Chovatia M."/>
            <person name="Cooper J."/>
            <person name="Damon W."/>
            <person name="Desjardin D."/>
            <person name="Finy P."/>
            <person name="Geml J."/>
            <person name="Haridas S."/>
            <person name="Hughes K."/>
            <person name="Justo A."/>
            <person name="Karasinski D."/>
            <person name="Kautmanova I."/>
            <person name="Kiss B."/>
            <person name="Kocsube S."/>
            <person name="Kotiranta H."/>
            <person name="LaButti K.M."/>
            <person name="Lechner B.E."/>
            <person name="Liimatainen K."/>
            <person name="Lipzen A."/>
            <person name="Lukacs Z."/>
            <person name="Mihaltcheva S."/>
            <person name="Morgado L.N."/>
            <person name="Niskanen T."/>
            <person name="Noordeloos M.E."/>
            <person name="Ohm R.A."/>
            <person name="Ortiz-Santana B."/>
            <person name="Ovrebo C."/>
            <person name="Racz N."/>
            <person name="Riley R."/>
            <person name="Savchenko A."/>
            <person name="Shiryaev A."/>
            <person name="Soop K."/>
            <person name="Spirin V."/>
            <person name="Szebenyi C."/>
            <person name="Tomsovsky M."/>
            <person name="Tulloss R.E."/>
            <person name="Uehling J."/>
            <person name="Grigoriev I.V."/>
            <person name="Vagvolgyi C."/>
            <person name="Papp T."/>
            <person name="Martin F.M."/>
            <person name="Miettinen O."/>
            <person name="Hibbett D.S."/>
            <person name="Nagy L.G."/>
        </authorList>
    </citation>
    <scope>NUCLEOTIDE SEQUENCE [LARGE SCALE GENOMIC DNA]</scope>
    <source>
        <strain evidence="1 2">NL-1719</strain>
    </source>
</reference>
<keyword evidence="2" id="KW-1185">Reference proteome</keyword>
<organism evidence="1 2">
    <name type="scientific">Pluteus cervinus</name>
    <dbReference type="NCBI Taxonomy" id="181527"/>
    <lineage>
        <taxon>Eukaryota</taxon>
        <taxon>Fungi</taxon>
        <taxon>Dikarya</taxon>
        <taxon>Basidiomycota</taxon>
        <taxon>Agaricomycotina</taxon>
        <taxon>Agaricomycetes</taxon>
        <taxon>Agaricomycetidae</taxon>
        <taxon>Agaricales</taxon>
        <taxon>Pluteineae</taxon>
        <taxon>Pluteaceae</taxon>
        <taxon>Pluteus</taxon>
    </lineage>
</organism>
<dbReference type="EMBL" id="ML208344">
    <property type="protein sequence ID" value="TFK68788.1"/>
    <property type="molecule type" value="Genomic_DNA"/>
</dbReference>
<protein>
    <submittedName>
        <fullName evidence="1">Uncharacterized protein</fullName>
    </submittedName>
</protein>
<dbReference type="Proteomes" id="UP000308600">
    <property type="component" value="Unassembled WGS sequence"/>
</dbReference>
<sequence>MRTRALETIRTTGKVSSSPSLDRVASRTLMVHEFFQNVKENNDRFNELAVECCALMYALYRTRRNIPENKITISYVRAAQNLDYAISEVSCFALRCASRKWWQRLFRTQTDTDKVAACQRKLDQALSLFNFDQSQAILALARQCYEEEMNSHRQTHGGALVDASSCRRNPLSQCGDEEPPFSVSTDCSHPSNWAADSPATAMRPSLAHIFTADFPSGSTLSGRIQVTNIGGSTTC</sequence>
<evidence type="ECO:0000313" key="2">
    <source>
        <dbReference type="Proteomes" id="UP000308600"/>
    </source>
</evidence>
<name>A0ACD3ASU5_9AGAR</name>
<accession>A0ACD3ASU5</accession>
<evidence type="ECO:0000313" key="1">
    <source>
        <dbReference type="EMBL" id="TFK68788.1"/>
    </source>
</evidence>